<feature type="transmembrane region" description="Helical" evidence="7">
    <location>
        <begin position="281"/>
        <end position="300"/>
    </location>
</feature>
<evidence type="ECO:0000313" key="10">
    <source>
        <dbReference type="Proteomes" id="UP000193685"/>
    </source>
</evidence>
<proteinExistence type="inferred from homology"/>
<dbReference type="SUPFAM" id="SSF103473">
    <property type="entry name" value="MFS general substrate transporter"/>
    <property type="match status" value="1"/>
</dbReference>
<evidence type="ECO:0000256" key="7">
    <source>
        <dbReference type="SAM" id="Phobius"/>
    </source>
</evidence>
<dbReference type="InterPro" id="IPR020846">
    <property type="entry name" value="MFS_dom"/>
</dbReference>
<organism evidence="9 10">
    <name type="scientific">Protomyces lactucae-debilis</name>
    <dbReference type="NCBI Taxonomy" id="2754530"/>
    <lineage>
        <taxon>Eukaryota</taxon>
        <taxon>Fungi</taxon>
        <taxon>Dikarya</taxon>
        <taxon>Ascomycota</taxon>
        <taxon>Taphrinomycotina</taxon>
        <taxon>Taphrinomycetes</taxon>
        <taxon>Taphrinales</taxon>
        <taxon>Protomycetaceae</taxon>
        <taxon>Protomyces</taxon>
    </lineage>
</organism>
<dbReference type="FunFam" id="1.20.1250.20:FF:000082">
    <property type="entry name" value="MFS multidrug transporter, putative"/>
    <property type="match status" value="1"/>
</dbReference>
<reference evidence="9 10" key="1">
    <citation type="submission" date="2016-07" db="EMBL/GenBank/DDBJ databases">
        <title>Pervasive Adenine N6-methylation of Active Genes in Fungi.</title>
        <authorList>
            <consortium name="DOE Joint Genome Institute"/>
            <person name="Mondo S.J."/>
            <person name="Dannebaum R.O."/>
            <person name="Kuo R.C."/>
            <person name="Labutti K."/>
            <person name="Haridas S."/>
            <person name="Kuo A."/>
            <person name="Salamov A."/>
            <person name="Ahrendt S.R."/>
            <person name="Lipzen A."/>
            <person name="Sullivan W."/>
            <person name="Andreopoulos W.B."/>
            <person name="Clum A."/>
            <person name="Lindquist E."/>
            <person name="Daum C."/>
            <person name="Ramamoorthy G.K."/>
            <person name="Gryganskyi A."/>
            <person name="Culley D."/>
            <person name="Magnuson J.K."/>
            <person name="James T.Y."/>
            <person name="O'Malley M.A."/>
            <person name="Stajich J.E."/>
            <person name="Spatafora J.W."/>
            <person name="Visel A."/>
            <person name="Grigoriev I.V."/>
        </authorList>
    </citation>
    <scope>NUCLEOTIDE SEQUENCE [LARGE SCALE GENOMIC DNA]</scope>
    <source>
        <strain evidence="9 10">12-1054</strain>
    </source>
</reference>
<dbReference type="PANTHER" id="PTHR23502:SF134">
    <property type="entry name" value="MAJOR FACILITATOR SUPERFAMILY (MFS) PROFILE DOMAIN-CONTAINING PROTEIN-RELATED"/>
    <property type="match status" value="1"/>
</dbReference>
<feature type="transmembrane region" description="Helical" evidence="7">
    <location>
        <begin position="360"/>
        <end position="380"/>
    </location>
</feature>
<comment type="caution">
    <text evidence="9">The sequence shown here is derived from an EMBL/GenBank/DDBJ whole genome shotgun (WGS) entry which is preliminary data.</text>
</comment>
<dbReference type="Proteomes" id="UP000193685">
    <property type="component" value="Unassembled WGS sequence"/>
</dbReference>
<evidence type="ECO:0000256" key="5">
    <source>
        <dbReference type="ARBA" id="ARBA00023136"/>
    </source>
</evidence>
<dbReference type="AlphaFoldDB" id="A0A1Y2F3B9"/>
<feature type="transmembrane region" description="Helical" evidence="7">
    <location>
        <begin position="146"/>
        <end position="167"/>
    </location>
</feature>
<feature type="domain" description="Major facilitator superfamily (MFS) profile" evidence="8">
    <location>
        <begin position="51"/>
        <end position="489"/>
    </location>
</feature>
<sequence>MSAPKEVAQVSIEQGTLPPGHTWSDKHILVDFVAGDDDNPYNWPRRKKQLVTFVATGMTFFIMFITGGYSSAQPGLKAEFHTTDTVVVLGLTLFVLGFALMPLLLAPLSEIYGRTPVYLVCSFLVWILLLPQALAQNITSVLVARFFTGCFGSTGATMVGGTIADLWEADERGTYMAVFAGCAFISTFAGPLIYGVTAENLGFRWTFWLGFILTGSHLLVLILFLKETRGPVLLSRRAAKLRKETGDERYVAAVDLERASFATMVKVSLTRPIRYLLTEPIVACFSTWVTLSWGVFYLVLEALTLVLEESHGFGNAEIGYAFAGPMLASCIGVATNPIQERLYRRARERNGGVPVPEARLYLSMFGTICFAAGLFIFAWTSSPSQHWIGPILGSSITVFGCYHIYHATFSYLADAYQTYASSCNAGQSFMRNLLGAWFPLFTRKFFQALGVPKAGSIVGVCAVLIGAIPFLLFVYGKAIRAKSKLSIHD</sequence>
<dbReference type="PANTHER" id="PTHR23502">
    <property type="entry name" value="MAJOR FACILITATOR SUPERFAMILY"/>
    <property type="match status" value="1"/>
</dbReference>
<dbReference type="OrthoDB" id="6770063at2759"/>
<keyword evidence="4 7" id="KW-1133">Transmembrane helix</keyword>
<dbReference type="CDD" id="cd17323">
    <property type="entry name" value="MFS_Tpo1_MDR_like"/>
    <property type="match status" value="1"/>
</dbReference>
<dbReference type="Pfam" id="PF07690">
    <property type="entry name" value="MFS_1"/>
    <property type="match status" value="1"/>
</dbReference>
<dbReference type="PROSITE" id="PS50850">
    <property type="entry name" value="MFS"/>
    <property type="match status" value="1"/>
</dbReference>
<accession>A0A1Y2F3B9</accession>
<evidence type="ECO:0000256" key="3">
    <source>
        <dbReference type="ARBA" id="ARBA00022692"/>
    </source>
</evidence>
<evidence type="ECO:0000259" key="8">
    <source>
        <dbReference type="PROSITE" id="PS50850"/>
    </source>
</evidence>
<feature type="transmembrane region" description="Helical" evidence="7">
    <location>
        <begin position="174"/>
        <end position="193"/>
    </location>
</feature>
<evidence type="ECO:0000256" key="1">
    <source>
        <dbReference type="ARBA" id="ARBA00004141"/>
    </source>
</evidence>
<dbReference type="InterPro" id="IPR036259">
    <property type="entry name" value="MFS_trans_sf"/>
</dbReference>
<dbReference type="GO" id="GO:0005886">
    <property type="term" value="C:plasma membrane"/>
    <property type="evidence" value="ECO:0007669"/>
    <property type="project" value="TreeGrafter"/>
</dbReference>
<dbReference type="EMBL" id="MCFI01000019">
    <property type="protein sequence ID" value="ORY77826.1"/>
    <property type="molecule type" value="Genomic_DNA"/>
</dbReference>
<feature type="transmembrane region" description="Helical" evidence="7">
    <location>
        <begin position="85"/>
        <end position="105"/>
    </location>
</feature>
<evidence type="ECO:0000256" key="6">
    <source>
        <dbReference type="ARBA" id="ARBA00038347"/>
    </source>
</evidence>
<comment type="similarity">
    <text evidence="6">Belongs to the major facilitator superfamily. CAR1 family.</text>
</comment>
<dbReference type="GeneID" id="63782613"/>
<keyword evidence="3 7" id="KW-0812">Transmembrane</keyword>
<dbReference type="OMA" id="VACHANP"/>
<evidence type="ECO:0000256" key="4">
    <source>
        <dbReference type="ARBA" id="ARBA00022989"/>
    </source>
</evidence>
<feature type="transmembrane region" description="Helical" evidence="7">
    <location>
        <begin position="454"/>
        <end position="475"/>
    </location>
</feature>
<feature type="transmembrane region" description="Helical" evidence="7">
    <location>
        <begin position="117"/>
        <end position="134"/>
    </location>
</feature>
<dbReference type="Gene3D" id="1.20.1250.20">
    <property type="entry name" value="MFS general substrate transporter like domains"/>
    <property type="match status" value="1"/>
</dbReference>
<name>A0A1Y2F3B9_PROLT</name>
<keyword evidence="10" id="KW-1185">Reference proteome</keyword>
<evidence type="ECO:0000313" key="9">
    <source>
        <dbReference type="EMBL" id="ORY77826.1"/>
    </source>
</evidence>
<feature type="transmembrane region" description="Helical" evidence="7">
    <location>
        <begin position="320"/>
        <end position="339"/>
    </location>
</feature>
<keyword evidence="5 7" id="KW-0472">Membrane</keyword>
<comment type="subcellular location">
    <subcellularLocation>
        <location evidence="1">Membrane</location>
        <topology evidence="1">Multi-pass membrane protein</topology>
    </subcellularLocation>
</comment>
<feature type="transmembrane region" description="Helical" evidence="7">
    <location>
        <begin position="50"/>
        <end position="70"/>
    </location>
</feature>
<gene>
    <name evidence="9" type="ORF">BCR37DRAFT_123138</name>
</gene>
<keyword evidence="2" id="KW-0813">Transport</keyword>
<dbReference type="STRING" id="56484.A0A1Y2F3B9"/>
<dbReference type="RefSeq" id="XP_040723211.1">
    <property type="nucleotide sequence ID" value="XM_040866014.1"/>
</dbReference>
<feature type="transmembrane region" description="Helical" evidence="7">
    <location>
        <begin position="205"/>
        <end position="225"/>
    </location>
</feature>
<dbReference type="GO" id="GO:0022857">
    <property type="term" value="F:transmembrane transporter activity"/>
    <property type="evidence" value="ECO:0007669"/>
    <property type="project" value="InterPro"/>
</dbReference>
<dbReference type="InterPro" id="IPR011701">
    <property type="entry name" value="MFS"/>
</dbReference>
<protein>
    <submittedName>
        <fullName evidence="9">MFS general substrate transporter</fullName>
    </submittedName>
</protein>
<evidence type="ECO:0000256" key="2">
    <source>
        <dbReference type="ARBA" id="ARBA00022448"/>
    </source>
</evidence>